<organism evidence="2 3">
    <name type="scientific">Actinophytocola gossypii</name>
    <dbReference type="NCBI Taxonomy" id="2812003"/>
    <lineage>
        <taxon>Bacteria</taxon>
        <taxon>Bacillati</taxon>
        <taxon>Actinomycetota</taxon>
        <taxon>Actinomycetes</taxon>
        <taxon>Pseudonocardiales</taxon>
        <taxon>Pseudonocardiaceae</taxon>
    </lineage>
</organism>
<evidence type="ECO:0000313" key="3">
    <source>
        <dbReference type="Proteomes" id="UP001156441"/>
    </source>
</evidence>
<evidence type="ECO:0000313" key="2">
    <source>
        <dbReference type="EMBL" id="MCT2586574.1"/>
    </source>
</evidence>
<dbReference type="InterPro" id="IPR045522">
    <property type="entry name" value="DUF6474"/>
</dbReference>
<accession>A0ABT2JFB8</accession>
<name>A0ABT2JFB8_9PSEU</name>
<proteinExistence type="predicted"/>
<dbReference type="Proteomes" id="UP001156441">
    <property type="component" value="Unassembled WGS sequence"/>
</dbReference>
<gene>
    <name evidence="2" type="ORF">JT362_25970</name>
</gene>
<dbReference type="EMBL" id="JAFFZE010000019">
    <property type="protein sequence ID" value="MCT2586574.1"/>
    <property type="molecule type" value="Genomic_DNA"/>
</dbReference>
<comment type="caution">
    <text evidence="2">The sequence shown here is derived from an EMBL/GenBank/DDBJ whole genome shotgun (WGS) entry which is preliminary data.</text>
</comment>
<sequence>MALRKRKVTEPTPGDPRFTPKRAKNALGVFKVVGPAVIPVVAPLAVRAFGEARERLDRMKARRLGVPVEEIARFSGKGGALHARITGVARAIAELRDRPAATADDKDFAARSETTLEQLAAVVRAAERMPPARRKAAHRATSTELDELEQRLLSRLGL</sequence>
<reference evidence="2 3" key="1">
    <citation type="submission" date="2021-02" db="EMBL/GenBank/DDBJ databases">
        <title>Actinophytocola xerophila sp. nov., isolated from soil of cotton cropping field.</title>
        <authorList>
            <person name="Huang R."/>
            <person name="Chen X."/>
            <person name="Ge X."/>
            <person name="Liu W."/>
        </authorList>
    </citation>
    <scope>NUCLEOTIDE SEQUENCE [LARGE SCALE GENOMIC DNA]</scope>
    <source>
        <strain evidence="2 3">S1-96</strain>
    </source>
</reference>
<dbReference type="RefSeq" id="WP_260194398.1">
    <property type="nucleotide sequence ID" value="NZ_JAFFZE010000019.1"/>
</dbReference>
<evidence type="ECO:0000256" key="1">
    <source>
        <dbReference type="SAM" id="MobiDB-lite"/>
    </source>
</evidence>
<dbReference type="Pfam" id="PF20079">
    <property type="entry name" value="DUF6474"/>
    <property type="match status" value="1"/>
</dbReference>
<protein>
    <submittedName>
        <fullName evidence="2">Uncharacterized protein</fullName>
    </submittedName>
</protein>
<keyword evidence="3" id="KW-1185">Reference proteome</keyword>
<feature type="region of interest" description="Disordered" evidence="1">
    <location>
        <begin position="1"/>
        <end position="21"/>
    </location>
</feature>